<organism evidence="14 15">
    <name type="scientific">Halorussus aquaticus</name>
    <dbReference type="NCBI Taxonomy" id="2953748"/>
    <lineage>
        <taxon>Archaea</taxon>
        <taxon>Methanobacteriati</taxon>
        <taxon>Methanobacteriota</taxon>
        <taxon>Stenosarchaea group</taxon>
        <taxon>Halobacteria</taxon>
        <taxon>Halobacteriales</taxon>
        <taxon>Haladaptataceae</taxon>
        <taxon>Halorussus</taxon>
    </lineage>
</organism>
<sequence length="302" mass="32535">MTRTDEPFSGVYPAMTTPFESDDSIDFDQLRTDAQRLADAGVDGLLAVGSTGESATLSHDEHVEVVEAVTDAVDVPVIAGSGSNNTREALELSRRSADAGADALLLISPYYNKPEPEGMERHYRTIADEVDLPQILYNVPSRTGRNIAVETAASLARHENIVGYKAASGDLNRIGDVIERTRDEAFSVLSGDDFLTLPMLSLGATGTISVSANVEPERTVALVEAALSGDFAEAREVHEELAPLVRALFEETNPIPVKEAMEIRDYGPAHLRSPLTRLSEDHRAELAGILGELEGEPTEVQP</sequence>
<dbReference type="PANTHER" id="PTHR12128">
    <property type="entry name" value="DIHYDRODIPICOLINATE SYNTHASE"/>
    <property type="match status" value="1"/>
</dbReference>
<feature type="site" description="Part of a proton relay during catalysis" evidence="11">
    <location>
        <position position="50"/>
    </location>
</feature>
<dbReference type="EC" id="4.3.3.7" evidence="3 11"/>
<comment type="function">
    <text evidence="1 11">Catalyzes the condensation of (S)-aspartate-beta-semialdehyde [(S)-ASA] and pyruvate to 4-hydroxy-tetrahydrodipicolinate (HTPA).</text>
</comment>
<comment type="similarity">
    <text evidence="11">Belongs to the DapA family.</text>
</comment>
<feature type="active site" description="Schiff-base intermediate with substrate" evidence="11 12">
    <location>
        <position position="165"/>
    </location>
</feature>
<evidence type="ECO:0000256" key="5">
    <source>
        <dbReference type="ARBA" id="ARBA00022605"/>
    </source>
</evidence>
<comment type="catalytic activity">
    <reaction evidence="10 11">
        <text>L-aspartate 4-semialdehyde + pyruvate = (2S,4S)-4-hydroxy-2,3,4,5-tetrahydrodipicolinate + H2O + H(+)</text>
        <dbReference type="Rhea" id="RHEA:34171"/>
        <dbReference type="ChEBI" id="CHEBI:15361"/>
        <dbReference type="ChEBI" id="CHEBI:15377"/>
        <dbReference type="ChEBI" id="CHEBI:15378"/>
        <dbReference type="ChEBI" id="CHEBI:67139"/>
        <dbReference type="ChEBI" id="CHEBI:537519"/>
        <dbReference type="EC" id="4.3.3.7"/>
    </reaction>
</comment>
<dbReference type="InterPro" id="IPR005263">
    <property type="entry name" value="DapA"/>
</dbReference>
<dbReference type="GO" id="GO:0005737">
    <property type="term" value="C:cytoplasm"/>
    <property type="evidence" value="ECO:0007669"/>
    <property type="project" value="UniProtKB-SubCell"/>
</dbReference>
<dbReference type="SUPFAM" id="SSF51569">
    <property type="entry name" value="Aldolase"/>
    <property type="match status" value="1"/>
</dbReference>
<keyword evidence="5 11" id="KW-0028">Amino-acid biosynthesis</keyword>
<dbReference type="InterPro" id="IPR002220">
    <property type="entry name" value="DapA-like"/>
</dbReference>
<dbReference type="NCBIfam" id="TIGR00674">
    <property type="entry name" value="dapA"/>
    <property type="match status" value="1"/>
</dbReference>
<comment type="subcellular location">
    <subcellularLocation>
        <location evidence="11">Cytoplasm</location>
    </subcellularLocation>
</comment>
<dbReference type="PANTHER" id="PTHR12128:SF66">
    <property type="entry name" value="4-HYDROXY-2-OXOGLUTARATE ALDOLASE, MITOCHONDRIAL"/>
    <property type="match status" value="1"/>
</dbReference>
<gene>
    <name evidence="11 14" type="primary">dapA</name>
    <name evidence="14" type="ORF">ACFO9K_08225</name>
</gene>
<dbReference type="InterPro" id="IPR013785">
    <property type="entry name" value="Aldolase_TIM"/>
</dbReference>
<feature type="binding site" evidence="11 13">
    <location>
        <position position="51"/>
    </location>
    <ligand>
        <name>pyruvate</name>
        <dbReference type="ChEBI" id="CHEBI:15361"/>
    </ligand>
</feature>
<evidence type="ECO:0000256" key="1">
    <source>
        <dbReference type="ARBA" id="ARBA00003294"/>
    </source>
</evidence>
<feature type="binding site" evidence="11 13">
    <location>
        <position position="208"/>
    </location>
    <ligand>
        <name>pyruvate</name>
        <dbReference type="ChEBI" id="CHEBI:15361"/>
    </ligand>
</feature>
<dbReference type="GO" id="GO:0019877">
    <property type="term" value="P:diaminopimelate biosynthetic process"/>
    <property type="evidence" value="ECO:0007669"/>
    <property type="project" value="UniProtKB-UniRule"/>
</dbReference>
<accession>A0ABD5Q0X8</accession>
<evidence type="ECO:0000313" key="14">
    <source>
        <dbReference type="EMBL" id="MFC4824248.1"/>
    </source>
</evidence>
<evidence type="ECO:0000256" key="6">
    <source>
        <dbReference type="ARBA" id="ARBA00022915"/>
    </source>
</evidence>
<evidence type="ECO:0000256" key="10">
    <source>
        <dbReference type="ARBA" id="ARBA00047836"/>
    </source>
</evidence>
<dbReference type="PROSITE" id="PS00665">
    <property type="entry name" value="DHDPS_1"/>
    <property type="match status" value="1"/>
</dbReference>
<dbReference type="Gene3D" id="3.20.20.70">
    <property type="entry name" value="Aldolase class I"/>
    <property type="match status" value="1"/>
</dbReference>
<proteinExistence type="inferred from homology"/>
<dbReference type="PIRSF" id="PIRSF001365">
    <property type="entry name" value="DHDPS"/>
    <property type="match status" value="1"/>
</dbReference>
<comment type="pathway">
    <text evidence="2 11">Amino-acid biosynthesis; L-lysine biosynthesis via DAP pathway; (S)-tetrahydrodipicolinate from L-aspartate: step 3/4.</text>
</comment>
<evidence type="ECO:0000256" key="13">
    <source>
        <dbReference type="PIRSR" id="PIRSR001365-2"/>
    </source>
</evidence>
<dbReference type="PRINTS" id="PR00146">
    <property type="entry name" value="DHPICSNTHASE"/>
</dbReference>
<evidence type="ECO:0000256" key="9">
    <source>
        <dbReference type="ARBA" id="ARBA00023270"/>
    </source>
</evidence>
<comment type="caution">
    <text evidence="14">The sequence shown here is derived from an EMBL/GenBank/DDBJ whole genome shotgun (WGS) entry which is preliminary data.</text>
</comment>
<feature type="active site" description="Proton donor/acceptor" evidence="11 12">
    <location>
        <position position="137"/>
    </location>
</feature>
<feature type="site" description="Part of a proton relay during catalysis" evidence="11">
    <location>
        <position position="111"/>
    </location>
</feature>
<evidence type="ECO:0000256" key="7">
    <source>
        <dbReference type="ARBA" id="ARBA00023154"/>
    </source>
</evidence>
<dbReference type="SMART" id="SM01130">
    <property type="entry name" value="DHDPS"/>
    <property type="match status" value="1"/>
</dbReference>
<keyword evidence="6 11" id="KW-0220">Diaminopimelate biosynthesis</keyword>
<dbReference type="Proteomes" id="UP001595945">
    <property type="component" value="Unassembled WGS sequence"/>
</dbReference>
<dbReference type="HAMAP" id="MF_00418">
    <property type="entry name" value="DapA"/>
    <property type="match status" value="1"/>
</dbReference>
<dbReference type="RefSeq" id="WP_254269992.1">
    <property type="nucleotide sequence ID" value="NZ_CP100400.1"/>
</dbReference>
<keyword evidence="8 11" id="KW-0456">Lyase</keyword>
<evidence type="ECO:0000256" key="11">
    <source>
        <dbReference type="HAMAP-Rule" id="MF_00418"/>
    </source>
</evidence>
<protein>
    <recommendedName>
        <fullName evidence="3 11">4-hydroxy-tetrahydrodipicolinate synthase</fullName>
        <shortName evidence="11">HTPA synthase</shortName>
        <ecNumber evidence="3 11">4.3.3.7</ecNumber>
    </recommendedName>
</protein>
<keyword evidence="7 11" id="KW-0457">Lysine biosynthesis</keyword>
<dbReference type="Pfam" id="PF00701">
    <property type="entry name" value="DHDPS"/>
    <property type="match status" value="1"/>
</dbReference>
<dbReference type="GO" id="GO:0008840">
    <property type="term" value="F:4-hydroxy-tetrahydrodipicolinate synthase activity"/>
    <property type="evidence" value="ECO:0007669"/>
    <property type="project" value="UniProtKB-UniRule"/>
</dbReference>
<comment type="caution">
    <text evidence="11">Was originally thought to be a dihydrodipicolinate synthase (DHDPS), catalyzing the condensation of (S)-aspartate-beta-semialdehyde [(S)-ASA] and pyruvate to dihydrodipicolinate (DHDP). However, it was shown in E.coli that the product of the enzymatic reaction is not dihydrodipicolinate but in fact (4S)-4-hydroxy-2,3,4,5-tetrahydro-(2S)-dipicolinic acid (HTPA), and that the consecutive dehydration reaction leading to DHDP is not spontaneous but catalyzed by DapB.</text>
</comment>
<evidence type="ECO:0000256" key="8">
    <source>
        <dbReference type="ARBA" id="ARBA00023239"/>
    </source>
</evidence>
<evidence type="ECO:0000256" key="3">
    <source>
        <dbReference type="ARBA" id="ARBA00012086"/>
    </source>
</evidence>
<dbReference type="EMBL" id="JBHSHT010000001">
    <property type="protein sequence ID" value="MFC4824248.1"/>
    <property type="molecule type" value="Genomic_DNA"/>
</dbReference>
<dbReference type="AlphaFoldDB" id="A0ABD5Q0X8"/>
<comment type="subunit">
    <text evidence="11">Homotetramer; dimer of dimers.</text>
</comment>
<dbReference type="GO" id="GO:0009089">
    <property type="term" value="P:lysine biosynthetic process via diaminopimelate"/>
    <property type="evidence" value="ECO:0007669"/>
    <property type="project" value="UniProtKB-UniRule"/>
</dbReference>
<evidence type="ECO:0000256" key="4">
    <source>
        <dbReference type="ARBA" id="ARBA00022490"/>
    </source>
</evidence>
<evidence type="ECO:0000313" key="15">
    <source>
        <dbReference type="Proteomes" id="UP001595945"/>
    </source>
</evidence>
<keyword evidence="9 11" id="KW-0704">Schiff base</keyword>
<name>A0ABD5Q0X8_9EURY</name>
<dbReference type="CDD" id="cd00950">
    <property type="entry name" value="DHDPS"/>
    <property type="match status" value="1"/>
</dbReference>
<keyword evidence="4 11" id="KW-0963">Cytoplasm</keyword>
<keyword evidence="15" id="KW-1185">Reference proteome</keyword>
<reference evidence="14 15" key="1">
    <citation type="journal article" date="2019" name="Int. J. Syst. Evol. Microbiol.">
        <title>The Global Catalogue of Microorganisms (GCM) 10K type strain sequencing project: providing services to taxonomists for standard genome sequencing and annotation.</title>
        <authorList>
            <consortium name="The Broad Institute Genomics Platform"/>
            <consortium name="The Broad Institute Genome Sequencing Center for Infectious Disease"/>
            <person name="Wu L."/>
            <person name="Ma J."/>
        </authorList>
    </citation>
    <scope>NUCLEOTIDE SEQUENCE [LARGE SCALE GENOMIC DNA]</scope>
    <source>
        <strain evidence="14 15">XZYJ18</strain>
    </source>
</reference>
<dbReference type="GO" id="GO:0008675">
    <property type="term" value="F:2-dehydro-3-deoxy-phosphogluconate aldolase activity"/>
    <property type="evidence" value="ECO:0007669"/>
    <property type="project" value="UniProtKB-ARBA"/>
</dbReference>
<evidence type="ECO:0000256" key="2">
    <source>
        <dbReference type="ARBA" id="ARBA00005120"/>
    </source>
</evidence>
<evidence type="ECO:0000256" key="12">
    <source>
        <dbReference type="PIRSR" id="PIRSR001365-1"/>
    </source>
</evidence>
<dbReference type="InterPro" id="IPR020624">
    <property type="entry name" value="Schiff_base-form_aldolases_CS"/>
</dbReference>
<dbReference type="GeneID" id="73045070"/>